<evidence type="ECO:0000313" key="3">
    <source>
        <dbReference type="EMBL" id="MBT1708475.1"/>
    </source>
</evidence>
<keyword evidence="1" id="KW-0732">Signal</keyword>
<dbReference type="InterPro" id="IPR001590">
    <property type="entry name" value="Peptidase_M12B"/>
</dbReference>
<dbReference type="InterPro" id="IPR024079">
    <property type="entry name" value="MetalloPept_cat_dom_sf"/>
</dbReference>
<accession>A0AAP2DW60</accession>
<dbReference type="PANTHER" id="PTHR11905">
    <property type="entry name" value="ADAM A DISINTEGRIN AND METALLOPROTEASE DOMAIN"/>
    <property type="match status" value="1"/>
</dbReference>
<dbReference type="GO" id="GO:0006508">
    <property type="term" value="P:proteolysis"/>
    <property type="evidence" value="ECO:0007669"/>
    <property type="project" value="InterPro"/>
</dbReference>
<sequence length="465" mass="51888">MKKNFLFLLLALCGWSLKAQQAVLTARKVTADAAIRAMLDERFTSYELVSLERPALTTLARTGTFRISFDASGMPGDVVLESNDLRHADYRAVVTTDRGEREETYAAAQWFKGYYNGDRQQPARFSVRDDGLSGYYVRQDTVWFVKPVGSFLPGTDPQLYIVYSTGATGWEQLFCEAPATTYDRSIAAAVVRAHSVAAETAVGKQLLIATEASYNYYATRGEATNAHILEVLNEIEGLYERDFGVTFRVTYQHAYAVDDDPYDSNESLVLLEQFRTEWNNGYTHVSRNLAFLFNTTTIPSGAVGRAYQGQACEDREYAYGYFSRDNPAFETIAVAHEIGHLLGAVHEQGGCDVVHTLMCPSLGGDLTFSDVAQKAIMDYLASHSCFDVPLTISLHPVPARTDLVIQCSEMKFSVALYDIMGSRVFEHRYDQGEAHIPVANMPQGIYMAVIRSATRMATRRLEILR</sequence>
<dbReference type="Pfam" id="PF13688">
    <property type="entry name" value="Reprolysin_5"/>
    <property type="match status" value="1"/>
</dbReference>
<reference evidence="3 4" key="1">
    <citation type="submission" date="2021-05" db="EMBL/GenBank/DDBJ databases">
        <title>A Polyphasic approach of four new species of the genus Ohtaekwangia: Ohtaekwangia histidinii sp. nov., Ohtaekwangia cretensis sp. nov., Ohtaekwangia indiensis sp. nov., Ohtaekwangia reichenbachii sp. nov. from diverse environment.</title>
        <authorList>
            <person name="Octaviana S."/>
        </authorList>
    </citation>
    <scope>NUCLEOTIDE SEQUENCE [LARGE SCALE GENOMIC DNA]</scope>
    <source>
        <strain evidence="3 4">PWU5</strain>
    </source>
</reference>
<dbReference type="RefSeq" id="WP_254084066.1">
    <property type="nucleotide sequence ID" value="NZ_JAHESE010000006.1"/>
</dbReference>
<feature type="chain" id="PRO_5042986151" description="Peptidase M12B domain-containing protein" evidence="1">
    <location>
        <begin position="22"/>
        <end position="465"/>
    </location>
</feature>
<dbReference type="EMBL" id="JAHESE010000006">
    <property type="protein sequence ID" value="MBT1708475.1"/>
    <property type="molecule type" value="Genomic_DNA"/>
</dbReference>
<keyword evidence="4" id="KW-1185">Reference proteome</keyword>
<proteinExistence type="predicted"/>
<dbReference type="SUPFAM" id="SSF55486">
    <property type="entry name" value="Metalloproteases ('zincins'), catalytic domain"/>
    <property type="match status" value="1"/>
</dbReference>
<evidence type="ECO:0000256" key="1">
    <source>
        <dbReference type="SAM" id="SignalP"/>
    </source>
</evidence>
<dbReference type="GO" id="GO:0004222">
    <property type="term" value="F:metalloendopeptidase activity"/>
    <property type="evidence" value="ECO:0007669"/>
    <property type="project" value="InterPro"/>
</dbReference>
<dbReference type="PANTHER" id="PTHR11905:SF159">
    <property type="entry name" value="ADAM METALLOPROTEASE"/>
    <property type="match status" value="1"/>
</dbReference>
<dbReference type="Gene3D" id="3.40.390.10">
    <property type="entry name" value="Collagenase (Catalytic Domain)"/>
    <property type="match status" value="1"/>
</dbReference>
<dbReference type="Proteomes" id="UP001319080">
    <property type="component" value="Unassembled WGS sequence"/>
</dbReference>
<protein>
    <recommendedName>
        <fullName evidence="2">Peptidase M12B domain-containing protein</fullName>
    </recommendedName>
</protein>
<gene>
    <name evidence="3" type="ORF">KK062_09580</name>
</gene>
<name>A0AAP2DW60_9BACT</name>
<feature type="domain" description="Peptidase M12B" evidence="2">
    <location>
        <begin position="201"/>
        <end position="428"/>
    </location>
</feature>
<evidence type="ECO:0000313" key="4">
    <source>
        <dbReference type="Proteomes" id="UP001319080"/>
    </source>
</evidence>
<organism evidence="3 4">
    <name type="scientific">Dawidia cretensis</name>
    <dbReference type="NCBI Taxonomy" id="2782350"/>
    <lineage>
        <taxon>Bacteria</taxon>
        <taxon>Pseudomonadati</taxon>
        <taxon>Bacteroidota</taxon>
        <taxon>Cytophagia</taxon>
        <taxon>Cytophagales</taxon>
        <taxon>Chryseotaleaceae</taxon>
        <taxon>Dawidia</taxon>
    </lineage>
</organism>
<feature type="signal peptide" evidence="1">
    <location>
        <begin position="1"/>
        <end position="21"/>
    </location>
</feature>
<comment type="caution">
    <text evidence="3">The sequence shown here is derived from an EMBL/GenBank/DDBJ whole genome shotgun (WGS) entry which is preliminary data.</text>
</comment>
<dbReference type="AlphaFoldDB" id="A0AAP2DW60"/>
<evidence type="ECO:0000259" key="2">
    <source>
        <dbReference type="PROSITE" id="PS50215"/>
    </source>
</evidence>
<dbReference type="PROSITE" id="PS50215">
    <property type="entry name" value="ADAM_MEPRO"/>
    <property type="match status" value="1"/>
</dbReference>